<dbReference type="KEGG" id="ppsr:I6J18_19905"/>
<dbReference type="Proteomes" id="UP000595254">
    <property type="component" value="Chromosome"/>
</dbReference>
<sequence>MKIRAAVLHELGLPQPYAESKPIKIETLELDSPQMGEVLIQVKAAGLCHSDLSVINGSRPRPLPMALGHEAAGIVVEVGEGVTDLEPGDHVVCAFVPSCGHCLPCQEGRPALCEPGAAANGEGTLLNDGRRLHLNGEEVYHHVGVSAFADHAVVSRTSLIKVVKDIPFDELALFGCAVITGVGAVVNTAKIEMGSTVAIIGLGGVGLSALLGAVTAGAGRIIAVDLNESKLAKAKELGATDIFDSKQPDFIEEIRRVTGGGVDYAFETAGAVAAMEIAYKITKRGGTTVTTGLPHPEHKFSFPQVTLTAEERTIKGSYVGSCVPNRDIPRFIQLYKQNKLPVHELLTGSITLEEINEGFDRLANGEATRIILTF</sequence>
<dbReference type="EMBL" id="CP068053">
    <property type="protein sequence ID" value="QQS99823.1"/>
    <property type="molecule type" value="Genomic_DNA"/>
</dbReference>
<gene>
    <name evidence="8" type="ORF">I6J18_19905</name>
</gene>
<feature type="domain" description="Enoyl reductase (ER)" evidence="7">
    <location>
        <begin position="25"/>
        <end position="372"/>
    </location>
</feature>
<dbReference type="InterPro" id="IPR036291">
    <property type="entry name" value="NAD(P)-bd_dom_sf"/>
</dbReference>
<dbReference type="InterPro" id="IPR011032">
    <property type="entry name" value="GroES-like_sf"/>
</dbReference>
<evidence type="ECO:0000259" key="7">
    <source>
        <dbReference type="SMART" id="SM00829"/>
    </source>
</evidence>
<dbReference type="RefSeq" id="WP_040373759.1">
    <property type="nucleotide sequence ID" value="NZ_CP068053.1"/>
</dbReference>
<dbReference type="Gene3D" id="3.90.180.10">
    <property type="entry name" value="Medium-chain alcohol dehydrogenases, catalytic domain"/>
    <property type="match status" value="1"/>
</dbReference>
<dbReference type="InterPro" id="IPR013149">
    <property type="entry name" value="ADH-like_C"/>
</dbReference>
<keyword evidence="9" id="KW-1185">Reference proteome</keyword>
<keyword evidence="5" id="KW-0520">NAD</keyword>
<dbReference type="SUPFAM" id="SSF51735">
    <property type="entry name" value="NAD(P)-binding Rossmann-fold domains"/>
    <property type="match status" value="1"/>
</dbReference>
<reference evidence="8 9" key="1">
    <citation type="submission" date="2021-01" db="EMBL/GenBank/DDBJ databases">
        <title>FDA dAtabase for Regulatory Grade micrObial Sequences (FDA-ARGOS): Supporting development and validation of Infectious Disease Dx tests.</title>
        <authorList>
            <person name="Nelson B."/>
            <person name="Plummer A."/>
            <person name="Tallon L."/>
            <person name="Sadzewicz L."/>
            <person name="Zhao X."/>
            <person name="Boylan J."/>
            <person name="Ott S."/>
            <person name="Bowen H."/>
            <person name="Vavikolanu K."/>
            <person name="Mehta A."/>
            <person name="Aluvathingal J."/>
            <person name="Nadendla S."/>
            <person name="Myers T."/>
            <person name="Yan Y."/>
            <person name="Sichtig H."/>
        </authorList>
    </citation>
    <scope>NUCLEOTIDE SEQUENCE [LARGE SCALE GENOMIC DNA]</scope>
    <source>
        <strain evidence="8 9">FDAARGOS_1161</strain>
    </source>
</reference>
<dbReference type="CDD" id="cd08281">
    <property type="entry name" value="liver_ADH_like1"/>
    <property type="match status" value="1"/>
</dbReference>
<dbReference type="PANTHER" id="PTHR43880">
    <property type="entry name" value="ALCOHOL DEHYDROGENASE"/>
    <property type="match status" value="1"/>
</dbReference>
<name>A0A974NL54_PERPY</name>
<dbReference type="SUPFAM" id="SSF50129">
    <property type="entry name" value="GroES-like"/>
    <property type="match status" value="2"/>
</dbReference>
<organism evidence="8 9">
    <name type="scientific">Peribacillus psychrosaccharolyticus</name>
    <name type="common">Bacillus psychrosaccharolyticus</name>
    <dbReference type="NCBI Taxonomy" id="1407"/>
    <lineage>
        <taxon>Bacteria</taxon>
        <taxon>Bacillati</taxon>
        <taxon>Bacillota</taxon>
        <taxon>Bacilli</taxon>
        <taxon>Bacillales</taxon>
        <taxon>Bacillaceae</taxon>
        <taxon>Peribacillus</taxon>
    </lineage>
</organism>
<evidence type="ECO:0000256" key="5">
    <source>
        <dbReference type="ARBA" id="ARBA00023027"/>
    </source>
</evidence>
<evidence type="ECO:0000256" key="2">
    <source>
        <dbReference type="ARBA" id="ARBA00022723"/>
    </source>
</evidence>
<dbReference type="Pfam" id="PF00107">
    <property type="entry name" value="ADH_zinc_N"/>
    <property type="match status" value="1"/>
</dbReference>
<evidence type="ECO:0000256" key="3">
    <source>
        <dbReference type="ARBA" id="ARBA00022833"/>
    </source>
</evidence>
<keyword evidence="2 6" id="KW-0479">Metal-binding</keyword>
<accession>A0A974NL54</accession>
<dbReference type="PROSITE" id="PS00059">
    <property type="entry name" value="ADH_ZINC"/>
    <property type="match status" value="1"/>
</dbReference>
<dbReference type="InterPro" id="IPR020843">
    <property type="entry name" value="ER"/>
</dbReference>
<keyword evidence="4" id="KW-0560">Oxidoreductase</keyword>
<dbReference type="PANTHER" id="PTHR43880:SF12">
    <property type="entry name" value="ALCOHOL DEHYDROGENASE CLASS-3"/>
    <property type="match status" value="1"/>
</dbReference>
<dbReference type="GO" id="GO:0008270">
    <property type="term" value="F:zinc ion binding"/>
    <property type="evidence" value="ECO:0007669"/>
    <property type="project" value="InterPro"/>
</dbReference>
<comment type="similarity">
    <text evidence="6">Belongs to the zinc-containing alcohol dehydrogenase family.</text>
</comment>
<keyword evidence="3 6" id="KW-0862">Zinc</keyword>
<comment type="cofactor">
    <cofactor evidence="1 6">
        <name>Zn(2+)</name>
        <dbReference type="ChEBI" id="CHEBI:29105"/>
    </cofactor>
</comment>
<evidence type="ECO:0000256" key="4">
    <source>
        <dbReference type="ARBA" id="ARBA00023002"/>
    </source>
</evidence>
<dbReference type="GO" id="GO:0051903">
    <property type="term" value="F:S-(hydroxymethyl)glutathione dehydrogenase [NAD(P)+] activity"/>
    <property type="evidence" value="ECO:0007669"/>
    <property type="project" value="TreeGrafter"/>
</dbReference>
<evidence type="ECO:0000256" key="6">
    <source>
        <dbReference type="RuleBase" id="RU361277"/>
    </source>
</evidence>
<dbReference type="InterPro" id="IPR002328">
    <property type="entry name" value="ADH_Zn_CS"/>
</dbReference>
<evidence type="ECO:0000313" key="8">
    <source>
        <dbReference type="EMBL" id="QQS99823.1"/>
    </source>
</evidence>
<dbReference type="InterPro" id="IPR013154">
    <property type="entry name" value="ADH-like_N"/>
</dbReference>
<evidence type="ECO:0000313" key="9">
    <source>
        <dbReference type="Proteomes" id="UP000595254"/>
    </source>
</evidence>
<dbReference type="GO" id="GO:0005829">
    <property type="term" value="C:cytosol"/>
    <property type="evidence" value="ECO:0007669"/>
    <property type="project" value="TreeGrafter"/>
</dbReference>
<proteinExistence type="inferred from homology"/>
<evidence type="ECO:0000256" key="1">
    <source>
        <dbReference type="ARBA" id="ARBA00001947"/>
    </source>
</evidence>
<dbReference type="FunFam" id="3.40.50.720:FF:000003">
    <property type="entry name" value="S-(hydroxymethyl)glutathione dehydrogenase"/>
    <property type="match status" value="1"/>
</dbReference>
<dbReference type="GO" id="GO:0046294">
    <property type="term" value="P:formaldehyde catabolic process"/>
    <property type="evidence" value="ECO:0007669"/>
    <property type="project" value="TreeGrafter"/>
</dbReference>
<dbReference type="Gene3D" id="3.40.50.720">
    <property type="entry name" value="NAD(P)-binding Rossmann-like Domain"/>
    <property type="match status" value="1"/>
</dbReference>
<protein>
    <submittedName>
        <fullName evidence="8">Zinc-dependent alcohol dehydrogenase family protein</fullName>
    </submittedName>
</protein>
<dbReference type="AlphaFoldDB" id="A0A974NL54"/>
<dbReference type="SMART" id="SM00829">
    <property type="entry name" value="PKS_ER"/>
    <property type="match status" value="1"/>
</dbReference>
<dbReference type="Pfam" id="PF08240">
    <property type="entry name" value="ADH_N"/>
    <property type="match status" value="1"/>
</dbReference>